<dbReference type="InterPro" id="IPR014710">
    <property type="entry name" value="RmlC-like_jellyroll"/>
</dbReference>
<dbReference type="PANTHER" id="PTHR36156:SF2">
    <property type="entry name" value="CUPIN TYPE-2 DOMAIN-CONTAINING PROTEIN"/>
    <property type="match status" value="1"/>
</dbReference>
<dbReference type="SUPFAM" id="SSF51182">
    <property type="entry name" value="RmlC-like cupins"/>
    <property type="match status" value="1"/>
</dbReference>
<protein>
    <submittedName>
        <fullName evidence="2">Cupin domain-containing protein</fullName>
    </submittedName>
</protein>
<keyword evidence="3" id="KW-1185">Reference proteome</keyword>
<dbReference type="InterPro" id="IPR047142">
    <property type="entry name" value="OryJ/VirC-like"/>
</dbReference>
<gene>
    <name evidence="2" type="ORF">SAMN06296008_11627</name>
</gene>
<reference evidence="2 3" key="1">
    <citation type="submission" date="2017-04" db="EMBL/GenBank/DDBJ databases">
        <authorList>
            <person name="Afonso C.L."/>
            <person name="Miller P.J."/>
            <person name="Scott M.A."/>
            <person name="Spackman E."/>
            <person name="Goraichik I."/>
            <person name="Dimitrov K.M."/>
            <person name="Suarez D.L."/>
            <person name="Swayne D.E."/>
        </authorList>
    </citation>
    <scope>NUCLEOTIDE SEQUENCE [LARGE SCALE GENOMIC DNA]</scope>
    <source>
        <strain evidence="2 3">VK13</strain>
    </source>
</reference>
<dbReference type="CDD" id="cd02231">
    <property type="entry name" value="cupin_BLL6423-like"/>
    <property type="match status" value="1"/>
</dbReference>
<name>A0A1W2BW89_9BURK</name>
<dbReference type="PANTHER" id="PTHR36156">
    <property type="entry name" value="SLR2101 PROTEIN"/>
    <property type="match status" value="1"/>
</dbReference>
<dbReference type="Gene3D" id="2.20.70.150">
    <property type="match status" value="1"/>
</dbReference>
<sequence length="156" mass="17166">MKIRRVVTGHDTNGKAIVEQDEICTNIISRRDHHSSIVVWSTGQFPVDNLDPANGNSRDVSVLTKEDTVFRIVQYDPGVAPRNHRTETIDYAIVMSGSIDMDLDGSIVHLKQGDVIVQKGTIHNWVNNGDVPCVIAFILIAAKPISLTQETLHADG</sequence>
<dbReference type="Pfam" id="PF07883">
    <property type="entry name" value="Cupin_2"/>
    <property type="match status" value="1"/>
</dbReference>
<dbReference type="AlphaFoldDB" id="A0A1W2BW89"/>
<dbReference type="InterPro" id="IPR011051">
    <property type="entry name" value="RmlC_Cupin_sf"/>
</dbReference>
<evidence type="ECO:0000313" key="2">
    <source>
        <dbReference type="EMBL" id="SMC77220.1"/>
    </source>
</evidence>
<dbReference type="Proteomes" id="UP000192708">
    <property type="component" value="Unassembled WGS sequence"/>
</dbReference>
<dbReference type="Gene3D" id="2.60.120.10">
    <property type="entry name" value="Jelly Rolls"/>
    <property type="match status" value="1"/>
</dbReference>
<dbReference type="STRING" id="1938817.SAMN06296008_11627"/>
<dbReference type="OrthoDB" id="713485at2"/>
<organism evidence="2 3">
    <name type="scientific">Polynucleobacter kasalickyi</name>
    <dbReference type="NCBI Taxonomy" id="1938817"/>
    <lineage>
        <taxon>Bacteria</taxon>
        <taxon>Pseudomonadati</taxon>
        <taxon>Pseudomonadota</taxon>
        <taxon>Betaproteobacteria</taxon>
        <taxon>Burkholderiales</taxon>
        <taxon>Burkholderiaceae</taxon>
        <taxon>Polynucleobacter</taxon>
    </lineage>
</organism>
<evidence type="ECO:0000259" key="1">
    <source>
        <dbReference type="Pfam" id="PF07883"/>
    </source>
</evidence>
<dbReference type="RefSeq" id="WP_084285482.1">
    <property type="nucleotide sequence ID" value="NZ_FWXJ01000016.1"/>
</dbReference>
<dbReference type="EMBL" id="FWXJ01000016">
    <property type="protein sequence ID" value="SMC77220.1"/>
    <property type="molecule type" value="Genomic_DNA"/>
</dbReference>
<accession>A0A1W2BW89</accession>
<dbReference type="InterPro" id="IPR013096">
    <property type="entry name" value="Cupin_2"/>
</dbReference>
<proteinExistence type="predicted"/>
<evidence type="ECO:0000313" key="3">
    <source>
        <dbReference type="Proteomes" id="UP000192708"/>
    </source>
</evidence>
<feature type="domain" description="Cupin type-2" evidence="1">
    <location>
        <begin position="72"/>
        <end position="137"/>
    </location>
</feature>